<dbReference type="PROSITE" id="PS51257">
    <property type="entry name" value="PROKAR_LIPOPROTEIN"/>
    <property type="match status" value="1"/>
</dbReference>
<dbReference type="EMBL" id="RPFZ01000001">
    <property type="protein sequence ID" value="RPF71232.1"/>
    <property type="molecule type" value="Genomic_DNA"/>
</dbReference>
<evidence type="ECO:0008006" key="4">
    <source>
        <dbReference type="Google" id="ProtNLM"/>
    </source>
</evidence>
<dbReference type="InterPro" id="IPR023214">
    <property type="entry name" value="HAD_sf"/>
</dbReference>
<sequence>MTTLGRMRFAAALCAAFGLQGCVALAAVPILASGAMVGRTAVFGERTRQALVEGTDIDPGDLEAVPLDTQYVLLDTTTLPEPAQPAPQSASYTAFHDYAAARFAEGDWSRSAILADPGKLRPLRAPCEEHRPAVLVDLDPQAGLVPLSPTARPAARFVGLLGDLRRRGITVAWMTDREPSDARAVRARLRDTGLDPTGRDPLFVQRYPGEKKQARRQALGETHCLLAIAGDERADFDDLYLYLLDQSSAAPLEAMLGEGWFLMPAPLQ</sequence>
<comment type="caution">
    <text evidence="2">The sequence shown here is derived from an EMBL/GenBank/DDBJ whole genome shotgun (WGS) entry which is preliminary data.</text>
</comment>
<feature type="chain" id="PRO_5018319121" description="Acid phosphatase" evidence="1">
    <location>
        <begin position="27"/>
        <end position="268"/>
    </location>
</feature>
<dbReference type="Proteomes" id="UP000275232">
    <property type="component" value="Unassembled WGS sequence"/>
</dbReference>
<accession>A0A3N5DHU0</accession>
<dbReference type="OrthoDB" id="193314at2"/>
<dbReference type="InterPro" id="IPR036412">
    <property type="entry name" value="HAD-like_sf"/>
</dbReference>
<gene>
    <name evidence="2" type="ORF">EG799_06135</name>
</gene>
<dbReference type="Gene3D" id="3.40.50.1000">
    <property type="entry name" value="HAD superfamily/HAD-like"/>
    <property type="match status" value="1"/>
</dbReference>
<name>A0A3N5DHU0_9SPHN</name>
<keyword evidence="1" id="KW-0732">Signal</keyword>
<reference evidence="2 3" key="1">
    <citation type="submission" date="2018-11" db="EMBL/GenBank/DDBJ databases">
        <title>Erythrobacter spongiae sp. nov., isolated from a marine sponge.</title>
        <authorList>
            <person name="Zhuang L."/>
            <person name="Luo L."/>
        </authorList>
    </citation>
    <scope>NUCLEOTIDE SEQUENCE [LARGE SCALE GENOMIC DNA]</scope>
    <source>
        <strain evidence="2 3">HN-E23</strain>
    </source>
</reference>
<proteinExistence type="predicted"/>
<keyword evidence="3" id="KW-1185">Reference proteome</keyword>
<dbReference type="AlphaFoldDB" id="A0A3N5DHU0"/>
<organism evidence="2 3">
    <name type="scientific">Aurantiacibacter spongiae</name>
    <dbReference type="NCBI Taxonomy" id="2488860"/>
    <lineage>
        <taxon>Bacteria</taxon>
        <taxon>Pseudomonadati</taxon>
        <taxon>Pseudomonadota</taxon>
        <taxon>Alphaproteobacteria</taxon>
        <taxon>Sphingomonadales</taxon>
        <taxon>Erythrobacteraceae</taxon>
        <taxon>Aurantiacibacter</taxon>
    </lineage>
</organism>
<dbReference type="SUPFAM" id="SSF56784">
    <property type="entry name" value="HAD-like"/>
    <property type="match status" value="1"/>
</dbReference>
<feature type="signal peptide" evidence="1">
    <location>
        <begin position="1"/>
        <end position="26"/>
    </location>
</feature>
<dbReference type="RefSeq" id="WP_123879481.1">
    <property type="nucleotide sequence ID" value="NZ_RPFZ01000001.1"/>
</dbReference>
<evidence type="ECO:0000313" key="2">
    <source>
        <dbReference type="EMBL" id="RPF71232.1"/>
    </source>
</evidence>
<protein>
    <recommendedName>
        <fullName evidence="4">Acid phosphatase</fullName>
    </recommendedName>
</protein>
<evidence type="ECO:0000256" key="1">
    <source>
        <dbReference type="SAM" id="SignalP"/>
    </source>
</evidence>
<evidence type="ECO:0000313" key="3">
    <source>
        <dbReference type="Proteomes" id="UP000275232"/>
    </source>
</evidence>